<proteinExistence type="predicted"/>
<accession>A0A8T0AFS2</accession>
<dbReference type="Proteomes" id="UP000606274">
    <property type="component" value="Unassembled WGS sequence"/>
</dbReference>
<reference evidence="2" key="1">
    <citation type="submission" date="2020-08" db="EMBL/GenBank/DDBJ databases">
        <title>Chromosome-level assembly of Southern catfish (Silurus meridionalis) provides insights into visual adaptation to the nocturnal and benthic lifestyles.</title>
        <authorList>
            <person name="Zhang Y."/>
            <person name="Wang D."/>
            <person name="Peng Z."/>
        </authorList>
    </citation>
    <scope>NUCLEOTIDE SEQUENCE</scope>
    <source>
        <strain evidence="2">SWU-2019-XX</strain>
        <tissue evidence="2">Muscle</tissue>
    </source>
</reference>
<evidence type="ECO:0000313" key="3">
    <source>
        <dbReference type="Proteomes" id="UP000606274"/>
    </source>
</evidence>
<name>A0A8T0AFS2_SILME</name>
<dbReference type="EMBL" id="JABFDY010000023">
    <property type="protein sequence ID" value="KAF7690032.1"/>
    <property type="molecule type" value="Genomic_DNA"/>
</dbReference>
<feature type="compositionally biased region" description="Basic and acidic residues" evidence="1">
    <location>
        <begin position="64"/>
        <end position="77"/>
    </location>
</feature>
<sequence length="92" mass="10095">MNESEQSCVTTAIAEILKDISSSVLQSVVETLNSLGVSSPEDFRYVQEADLLPVLRPIQARKLKQEAPQEAQSERRVTCQAEDSPGFSVSEV</sequence>
<protein>
    <submittedName>
        <fullName evidence="2">Uncharacterized protein</fullName>
    </submittedName>
</protein>
<gene>
    <name evidence="2" type="ORF">HF521_011836</name>
</gene>
<feature type="region of interest" description="Disordered" evidence="1">
    <location>
        <begin position="64"/>
        <end position="92"/>
    </location>
</feature>
<dbReference type="AlphaFoldDB" id="A0A8T0AFS2"/>
<organism evidence="2 3">
    <name type="scientific">Silurus meridionalis</name>
    <name type="common">Southern catfish</name>
    <name type="synonym">Silurus soldatovi meridionalis</name>
    <dbReference type="NCBI Taxonomy" id="175797"/>
    <lineage>
        <taxon>Eukaryota</taxon>
        <taxon>Metazoa</taxon>
        <taxon>Chordata</taxon>
        <taxon>Craniata</taxon>
        <taxon>Vertebrata</taxon>
        <taxon>Euteleostomi</taxon>
        <taxon>Actinopterygii</taxon>
        <taxon>Neopterygii</taxon>
        <taxon>Teleostei</taxon>
        <taxon>Ostariophysi</taxon>
        <taxon>Siluriformes</taxon>
        <taxon>Siluridae</taxon>
        <taxon>Silurus</taxon>
    </lineage>
</organism>
<keyword evidence="3" id="KW-1185">Reference proteome</keyword>
<evidence type="ECO:0000313" key="2">
    <source>
        <dbReference type="EMBL" id="KAF7690032.1"/>
    </source>
</evidence>
<evidence type="ECO:0000256" key="1">
    <source>
        <dbReference type="SAM" id="MobiDB-lite"/>
    </source>
</evidence>
<comment type="caution">
    <text evidence="2">The sequence shown here is derived from an EMBL/GenBank/DDBJ whole genome shotgun (WGS) entry which is preliminary data.</text>
</comment>